<dbReference type="InterPro" id="IPR023213">
    <property type="entry name" value="CAT-like_dom_sf"/>
</dbReference>
<evidence type="ECO:0000256" key="1">
    <source>
        <dbReference type="ARBA" id="ARBA00022679"/>
    </source>
</evidence>
<sequence>MRVDMGDKQPREACSRRITGDTQFMFQFYKPCIQFYAPSGQTSTCMQQERLQASLVVALHSCPLLFGRFVIQKDLSVELAYDPRAPNSPTIEFQHVAVTYGELAAGGFAYSLARTHGLDMDIPDGAIVRGFDRPMLMLKVSFLGDGGVAVFNMSNHVAFDGNAIFSFLAHWARCNAQRQSPQPAELPDELQLYATSLVPHTGRQPLEGPREISVDASMTPAELSEHTAKLVSPADVCAGVFEISLASLADMKRAVAESGVLGAGEWVSSAAVLTAFVAQCVARANTAGQTYEYGGWTVFQTLDMRRPLGLAQRGLGSPLMLAELQVGPETLMDPAQLPTLARDVRRSVGRYSAEYLQDAMDWMHATYGRLAQSGVDQPWRHFWFSALNTNRRTVGVSCMDRIPVYEADFGAGRPRMARSFNPRPNYVIVFPGPPPPPQDTTGGTLAAHTALHLYVTLERPAMRELRRDSQWAARCTLISDF</sequence>
<dbReference type="GO" id="GO:0016747">
    <property type="term" value="F:acyltransferase activity, transferring groups other than amino-acyl groups"/>
    <property type="evidence" value="ECO:0007669"/>
    <property type="project" value="TreeGrafter"/>
</dbReference>
<protein>
    <submittedName>
        <fullName evidence="2">Uncharacterized protein</fullName>
    </submittedName>
</protein>
<reference evidence="2" key="1">
    <citation type="submission" date="2022-07" db="EMBL/GenBank/DDBJ databases">
        <title>Phylogenomic reconstructions and comparative analyses of Kickxellomycotina fungi.</title>
        <authorList>
            <person name="Reynolds N.K."/>
            <person name="Stajich J.E."/>
            <person name="Barry K."/>
            <person name="Grigoriev I.V."/>
            <person name="Crous P."/>
            <person name="Smith M.E."/>
        </authorList>
    </citation>
    <scope>NUCLEOTIDE SEQUENCE</scope>
    <source>
        <strain evidence="2">BCRC 34489</strain>
    </source>
</reference>
<comment type="caution">
    <text evidence="2">The sequence shown here is derived from an EMBL/GenBank/DDBJ whole genome shotgun (WGS) entry which is preliminary data.</text>
</comment>
<dbReference type="Proteomes" id="UP001140172">
    <property type="component" value="Unassembled WGS sequence"/>
</dbReference>
<dbReference type="InterPro" id="IPR050317">
    <property type="entry name" value="Plant_Fungal_Acyltransferase"/>
</dbReference>
<dbReference type="AlphaFoldDB" id="A0A9W8HG70"/>
<dbReference type="Gene3D" id="3.30.559.10">
    <property type="entry name" value="Chloramphenicol acetyltransferase-like domain"/>
    <property type="match status" value="2"/>
</dbReference>
<gene>
    <name evidence="2" type="ORF">GGI15_001997</name>
</gene>
<evidence type="ECO:0000313" key="2">
    <source>
        <dbReference type="EMBL" id="KAJ2785251.1"/>
    </source>
</evidence>
<proteinExistence type="predicted"/>
<dbReference type="Pfam" id="PF02458">
    <property type="entry name" value="Transferase"/>
    <property type="match status" value="1"/>
</dbReference>
<evidence type="ECO:0000313" key="3">
    <source>
        <dbReference type="Proteomes" id="UP001140172"/>
    </source>
</evidence>
<dbReference type="PANTHER" id="PTHR31642:SF310">
    <property type="entry name" value="FATTY ALCOHOL:CAFFEOYL-COA ACYLTRANSFERASE"/>
    <property type="match status" value="1"/>
</dbReference>
<name>A0A9W8HG70_9FUNG</name>
<organism evidence="2 3">
    <name type="scientific">Coemansia interrupta</name>
    <dbReference type="NCBI Taxonomy" id="1126814"/>
    <lineage>
        <taxon>Eukaryota</taxon>
        <taxon>Fungi</taxon>
        <taxon>Fungi incertae sedis</taxon>
        <taxon>Zoopagomycota</taxon>
        <taxon>Kickxellomycotina</taxon>
        <taxon>Kickxellomycetes</taxon>
        <taxon>Kickxellales</taxon>
        <taxon>Kickxellaceae</taxon>
        <taxon>Coemansia</taxon>
    </lineage>
</organism>
<accession>A0A9W8HG70</accession>
<dbReference type="PANTHER" id="PTHR31642">
    <property type="entry name" value="TRICHOTHECENE 3-O-ACETYLTRANSFERASE"/>
    <property type="match status" value="1"/>
</dbReference>
<dbReference type="OrthoDB" id="1862401at2759"/>
<dbReference type="EMBL" id="JANBUM010000093">
    <property type="protein sequence ID" value="KAJ2785251.1"/>
    <property type="molecule type" value="Genomic_DNA"/>
</dbReference>
<keyword evidence="1" id="KW-0808">Transferase</keyword>
<keyword evidence="3" id="KW-1185">Reference proteome</keyword>